<evidence type="ECO:0000256" key="9">
    <source>
        <dbReference type="ARBA" id="ARBA00023224"/>
    </source>
</evidence>
<evidence type="ECO:0000256" key="4">
    <source>
        <dbReference type="ARBA" id="ARBA00022989"/>
    </source>
</evidence>
<evidence type="ECO:0000256" key="8">
    <source>
        <dbReference type="ARBA" id="ARBA00023180"/>
    </source>
</evidence>
<keyword evidence="3 10" id="KW-0812">Transmembrane</keyword>
<keyword evidence="14" id="KW-1185">Reference proteome</keyword>
<dbReference type="PROSITE" id="PS50262">
    <property type="entry name" value="G_PROTEIN_RECEP_F1_2"/>
    <property type="match status" value="1"/>
</dbReference>
<feature type="domain" description="G-protein coupled receptors family 1 profile" evidence="12">
    <location>
        <begin position="37"/>
        <end position="287"/>
    </location>
</feature>
<name>W5MAM3_LEPOC</name>
<dbReference type="InParanoid" id="W5MAM3"/>
<dbReference type="PANTHER" id="PTHR24232">
    <property type="entry name" value="G-PROTEIN COUPLED RECEPTOR"/>
    <property type="match status" value="1"/>
</dbReference>
<dbReference type="Bgee" id="ENSLOCG00000004542">
    <property type="expression patterns" value="Expressed in pharyngeal gill and 5 other cell types or tissues"/>
</dbReference>
<evidence type="ECO:0000313" key="13">
    <source>
        <dbReference type="Ensembl" id="ENSLOCP00000005432.1"/>
    </source>
</evidence>
<keyword evidence="9 10" id="KW-0807">Transducer</keyword>
<keyword evidence="7 10" id="KW-0675">Receptor</keyword>
<dbReference type="InterPro" id="IPR000276">
    <property type="entry name" value="GPCR_Rhodpsn"/>
</dbReference>
<dbReference type="AlphaFoldDB" id="W5MAM3"/>
<proteinExistence type="inferred from homology"/>
<feature type="transmembrane region" description="Helical" evidence="11">
    <location>
        <begin position="136"/>
        <end position="157"/>
    </location>
</feature>
<comment type="subcellular location">
    <subcellularLocation>
        <location evidence="1">Cell membrane</location>
        <topology evidence="1">Multi-pass membrane protein</topology>
    </subcellularLocation>
</comment>
<keyword evidence="2" id="KW-1003">Cell membrane</keyword>
<feature type="transmembrane region" description="Helical" evidence="11">
    <location>
        <begin position="226"/>
        <end position="247"/>
    </location>
</feature>
<dbReference type="GO" id="GO:0007186">
    <property type="term" value="P:G protein-coupled receptor signaling pathway"/>
    <property type="evidence" value="ECO:0000318"/>
    <property type="project" value="GO_Central"/>
</dbReference>
<reference evidence="14" key="1">
    <citation type="submission" date="2011-12" db="EMBL/GenBank/DDBJ databases">
        <title>The Draft Genome of Lepisosteus oculatus.</title>
        <authorList>
            <consortium name="The Broad Institute Genome Assembly &amp; Analysis Group"/>
            <consortium name="Computational R&amp;D Group"/>
            <consortium name="and Sequencing Platform"/>
            <person name="Di Palma F."/>
            <person name="Alfoldi J."/>
            <person name="Johnson J."/>
            <person name="Berlin A."/>
            <person name="Gnerre S."/>
            <person name="Jaffe D."/>
            <person name="MacCallum I."/>
            <person name="Young S."/>
            <person name="Walker B.J."/>
            <person name="Lander E.S."/>
            <person name="Lindblad-Toh K."/>
        </authorList>
    </citation>
    <scope>NUCLEOTIDE SEQUENCE [LARGE SCALE GENOMIC DNA]</scope>
</reference>
<evidence type="ECO:0000256" key="2">
    <source>
        <dbReference type="ARBA" id="ARBA00022475"/>
    </source>
</evidence>
<feature type="transmembrane region" description="Helical" evidence="11">
    <location>
        <begin position="57"/>
        <end position="77"/>
    </location>
</feature>
<keyword evidence="5 10" id="KW-0297">G-protein coupled receptor</keyword>
<sequence>LCFSFTMNNCSYDAVNTFANSLQLVVYIPTFALGLILNSLALFVFCIQLRKWTESTIYMTNLSLMDLLLLLSLPFKMHASQNEWSVNKKMFCTFLESLYFVSTYGSIYTIMCISIDRYIAIKHPFKAKVLRSPKKALIVCAVIWVVVWTGTSPVYSFHKDKDANLLRCFHGFSEESWNPAVIINLEIFGFLIPMLVMVFCSIQIIRTLKQSQRNPDMQNNKTCIRIIYANLFVFLVSFTPSHLGIYLQFLVRQNYFKECNTTEKISLFVQITMCLANITCCLDAICYYFITKELRSSSKDNIRRFRSHRVNTIMTEATIKSS</sequence>
<comment type="similarity">
    <text evidence="10">Belongs to the G-protein coupled receptor 1 family.</text>
</comment>
<keyword evidence="4 11" id="KW-1133">Transmembrane helix</keyword>
<evidence type="ECO:0000256" key="7">
    <source>
        <dbReference type="ARBA" id="ARBA00023170"/>
    </source>
</evidence>
<evidence type="ECO:0000259" key="12">
    <source>
        <dbReference type="PROSITE" id="PS50262"/>
    </source>
</evidence>
<organism evidence="13 14">
    <name type="scientific">Lepisosteus oculatus</name>
    <name type="common">Spotted gar</name>
    <dbReference type="NCBI Taxonomy" id="7918"/>
    <lineage>
        <taxon>Eukaryota</taxon>
        <taxon>Metazoa</taxon>
        <taxon>Chordata</taxon>
        <taxon>Craniata</taxon>
        <taxon>Vertebrata</taxon>
        <taxon>Euteleostomi</taxon>
        <taxon>Actinopterygii</taxon>
        <taxon>Neopterygii</taxon>
        <taxon>Holostei</taxon>
        <taxon>Semionotiformes</taxon>
        <taxon>Lepisosteidae</taxon>
        <taxon>Lepisosteus</taxon>
    </lineage>
</organism>
<dbReference type="SUPFAM" id="SSF81321">
    <property type="entry name" value="Family A G protein-coupled receptor-like"/>
    <property type="match status" value="1"/>
</dbReference>
<dbReference type="GO" id="GO:0005886">
    <property type="term" value="C:plasma membrane"/>
    <property type="evidence" value="ECO:0000318"/>
    <property type="project" value="GO_Central"/>
</dbReference>
<dbReference type="Ensembl" id="ENSLOCT00000005440.1">
    <property type="protein sequence ID" value="ENSLOCP00000005432.1"/>
    <property type="gene ID" value="ENSLOCG00000004542.1"/>
</dbReference>
<dbReference type="CDD" id="cd15165">
    <property type="entry name" value="7tmA_GPR55-like"/>
    <property type="match status" value="1"/>
</dbReference>
<accession>W5MAM3</accession>
<dbReference type="PANTHER" id="PTHR24232:SF56">
    <property type="entry name" value="G-PROTEIN COUPLED RECEPTOR 55"/>
    <property type="match status" value="1"/>
</dbReference>
<feature type="transmembrane region" description="Helical" evidence="11">
    <location>
        <begin position="177"/>
        <end position="205"/>
    </location>
</feature>
<evidence type="ECO:0000256" key="3">
    <source>
        <dbReference type="ARBA" id="ARBA00022692"/>
    </source>
</evidence>
<evidence type="ECO:0000256" key="1">
    <source>
        <dbReference type="ARBA" id="ARBA00004651"/>
    </source>
</evidence>
<dbReference type="eggNOG" id="ENOG502QWNM">
    <property type="taxonomic scope" value="Eukaryota"/>
</dbReference>
<dbReference type="GO" id="GO:0004930">
    <property type="term" value="F:G protein-coupled receptor activity"/>
    <property type="evidence" value="ECO:0000318"/>
    <property type="project" value="GO_Central"/>
</dbReference>
<dbReference type="FunFam" id="1.20.1070.10:FF:000142">
    <property type="entry name" value="G protein-coupled receptor 55"/>
    <property type="match status" value="1"/>
</dbReference>
<feature type="transmembrane region" description="Helical" evidence="11">
    <location>
        <begin position="97"/>
        <end position="115"/>
    </location>
</feature>
<evidence type="ECO:0000256" key="5">
    <source>
        <dbReference type="ARBA" id="ARBA00023040"/>
    </source>
</evidence>
<dbReference type="Proteomes" id="UP000018468">
    <property type="component" value="Linkage group LG14"/>
</dbReference>
<dbReference type="Pfam" id="PF00001">
    <property type="entry name" value="7tm_1"/>
    <property type="match status" value="1"/>
</dbReference>
<feature type="transmembrane region" description="Helical" evidence="11">
    <location>
        <begin position="267"/>
        <end position="290"/>
    </location>
</feature>
<dbReference type="PROSITE" id="PS00237">
    <property type="entry name" value="G_PROTEIN_RECEP_F1_1"/>
    <property type="match status" value="1"/>
</dbReference>
<evidence type="ECO:0000313" key="14">
    <source>
        <dbReference type="Proteomes" id="UP000018468"/>
    </source>
</evidence>
<dbReference type="OMA" id="TCFHNMS"/>
<dbReference type="HOGENOM" id="CLU_009579_8_2_1"/>
<dbReference type="EMBL" id="AHAT01029713">
    <property type="status" value="NOT_ANNOTATED_CDS"/>
    <property type="molecule type" value="Genomic_DNA"/>
</dbReference>
<dbReference type="GeneTree" id="ENSGT01040000240444"/>
<dbReference type="STRING" id="7918.ENSLOCP00000005432"/>
<keyword evidence="8" id="KW-0325">Glycoprotein</keyword>
<evidence type="ECO:0000256" key="11">
    <source>
        <dbReference type="SAM" id="Phobius"/>
    </source>
</evidence>
<dbReference type="Gene3D" id="1.20.1070.10">
    <property type="entry name" value="Rhodopsin 7-helix transmembrane proteins"/>
    <property type="match status" value="1"/>
</dbReference>
<dbReference type="InterPro" id="IPR017452">
    <property type="entry name" value="GPCR_Rhodpsn_7TM"/>
</dbReference>
<dbReference type="PRINTS" id="PR00237">
    <property type="entry name" value="GPCRRHODOPSN"/>
</dbReference>
<keyword evidence="6 11" id="KW-0472">Membrane</keyword>
<feature type="transmembrane region" description="Helical" evidence="11">
    <location>
        <begin position="24"/>
        <end position="45"/>
    </location>
</feature>
<evidence type="ECO:0000256" key="6">
    <source>
        <dbReference type="ARBA" id="ARBA00023136"/>
    </source>
</evidence>
<protein>
    <submittedName>
        <fullName evidence="13">G protein-coupled receptor 55</fullName>
    </submittedName>
</protein>
<reference evidence="13" key="3">
    <citation type="submission" date="2025-09" db="UniProtKB">
        <authorList>
            <consortium name="Ensembl"/>
        </authorList>
    </citation>
    <scope>IDENTIFICATION</scope>
</reference>
<evidence type="ECO:0000256" key="10">
    <source>
        <dbReference type="RuleBase" id="RU000688"/>
    </source>
</evidence>
<reference evidence="13" key="2">
    <citation type="submission" date="2025-08" db="UniProtKB">
        <authorList>
            <consortium name="Ensembl"/>
        </authorList>
    </citation>
    <scope>IDENTIFICATION</scope>
</reference>